<reference evidence="2" key="1">
    <citation type="submission" date="2016-04" db="EMBL/GenBank/DDBJ databases">
        <authorList>
            <person name="Evans L.H."/>
            <person name="Alamgir A."/>
            <person name="Owens N."/>
            <person name="Weber N.D."/>
            <person name="Virtaneva K."/>
            <person name="Barbian K."/>
            <person name="Babar A."/>
            <person name="Rosenke K."/>
        </authorList>
    </citation>
    <scope>NUCLEOTIDE SEQUENCE</scope>
    <source>
        <strain evidence="2">Nono1</strain>
    </source>
</reference>
<dbReference type="Pfam" id="PF14441">
    <property type="entry name" value="OTT_1508_deam"/>
    <property type="match status" value="1"/>
</dbReference>
<sequence length="635" mass="69975">MARTKIRKKKFQIRQQQHHSDTEEPLVQQQAEGESTPAEDATQPPEGEQQPVAGELAKSKQETTSPQPPTADLGAFNFVPPDVGRHIVKFLPFASVMNLLVINKRMREWMSHVVQAPAGGRLSDVATDFWLRHCAKPQPGDSPVAVLEAVRQIDREPYNESVWALVGKLVDSDFKHWSEILGELAIRRGEFGKGEVLLALEQLLPTQKEKLALRQGYIGVAAKVDPLRLVSITTPPTQVADTVPQVTGKEEGTIRKLVHDRLRTRFNKIKSVVSGKQSTAYRAKQTQATSPDQRALDRLSWVLTHLEDARQCVSVALSKNNMRIWANMPDAEMQADLTRLFTAATAGAQEAEAQLATIWTDLHKSNLGVRPGKPTPQAWHDAERRLLKTLRFLADLLTKFDKIRLSAHSAAYERTSGELVHTETQASDDIKHSRDLLKADLRKLEELTGIKVMLQEVAMAIGISKLSCFKCWITLLAARTEGIDLKGSGTHGKSFGKWTMPAAVGSSPQVLKAILGVTGANKGDADLAGYIDDPTTVSAVLKAINTFPEESAAKKTIYYSSEEEDGLDFKQHPTVKKRQLPVSRKGAAKKPKVQDEKPEEISEEEDVPNDGDGSSDEDFLLEDAENQGSSHSGDG</sequence>
<gene>
    <name evidence="2" type="ORF">BN4615_P6364</name>
</gene>
<protein>
    <submittedName>
        <fullName evidence="2">Uncharacterized protein</fullName>
    </submittedName>
</protein>
<feature type="compositionally biased region" description="Acidic residues" evidence="1">
    <location>
        <begin position="601"/>
        <end position="625"/>
    </location>
</feature>
<name>A0A1M4EDU8_9ACTN</name>
<feature type="region of interest" description="Disordered" evidence="1">
    <location>
        <begin position="1"/>
        <end position="73"/>
    </location>
</feature>
<proteinExistence type="predicted"/>
<evidence type="ECO:0000313" key="2">
    <source>
        <dbReference type="EMBL" id="SBO96848.1"/>
    </source>
</evidence>
<dbReference type="InterPro" id="IPR027796">
    <property type="entry name" value="OTT_1508_deam-like"/>
</dbReference>
<feature type="compositionally biased region" description="Basic residues" evidence="1">
    <location>
        <begin position="1"/>
        <end position="12"/>
    </location>
</feature>
<evidence type="ECO:0000256" key="1">
    <source>
        <dbReference type="SAM" id="MobiDB-lite"/>
    </source>
</evidence>
<organism evidence="2">
    <name type="scientific">Nonomuraea gerenzanensis</name>
    <dbReference type="NCBI Taxonomy" id="93944"/>
    <lineage>
        <taxon>Bacteria</taxon>
        <taxon>Bacillati</taxon>
        <taxon>Actinomycetota</taxon>
        <taxon>Actinomycetes</taxon>
        <taxon>Streptosporangiales</taxon>
        <taxon>Streptosporangiaceae</taxon>
        <taxon>Nonomuraea</taxon>
    </lineage>
</organism>
<dbReference type="RefSeq" id="WP_225265651.1">
    <property type="nucleotide sequence ID" value="NZ_CP084058.1"/>
</dbReference>
<dbReference type="EMBL" id="LT559118">
    <property type="protein sequence ID" value="SBO96848.1"/>
    <property type="molecule type" value="Genomic_DNA"/>
</dbReference>
<dbReference type="AlphaFoldDB" id="A0A1M4EDU8"/>
<accession>A0A1M4EDU8</accession>
<feature type="region of interest" description="Disordered" evidence="1">
    <location>
        <begin position="569"/>
        <end position="635"/>
    </location>
</feature>
<feature type="compositionally biased region" description="Polar residues" evidence="1">
    <location>
        <begin position="626"/>
        <end position="635"/>
    </location>
</feature>